<evidence type="ECO:0000256" key="7">
    <source>
        <dbReference type="ARBA" id="ARBA00022833"/>
    </source>
</evidence>
<evidence type="ECO:0000256" key="1">
    <source>
        <dbReference type="ARBA" id="ARBA00001798"/>
    </source>
</evidence>
<dbReference type="PROSITE" id="PS50089">
    <property type="entry name" value="ZF_RING_2"/>
    <property type="match status" value="1"/>
</dbReference>
<feature type="compositionally biased region" description="Low complexity" evidence="9">
    <location>
        <begin position="348"/>
        <end position="363"/>
    </location>
</feature>
<dbReference type="GO" id="GO:0016567">
    <property type="term" value="P:protein ubiquitination"/>
    <property type="evidence" value="ECO:0007669"/>
    <property type="project" value="InterPro"/>
</dbReference>
<feature type="region of interest" description="Disordered" evidence="9">
    <location>
        <begin position="1"/>
        <end position="107"/>
    </location>
</feature>
<dbReference type="CDD" id="cd20336">
    <property type="entry name" value="Rcat_RBR"/>
    <property type="match status" value="1"/>
</dbReference>
<dbReference type="Pfam" id="PF22605">
    <property type="entry name" value="IBR_2"/>
    <property type="match status" value="1"/>
</dbReference>
<dbReference type="InterPro" id="IPR013083">
    <property type="entry name" value="Znf_RING/FYVE/PHD"/>
</dbReference>
<keyword evidence="4" id="KW-0479">Metal-binding</keyword>
<dbReference type="Pfam" id="PF01485">
    <property type="entry name" value="IBR"/>
    <property type="match status" value="1"/>
</dbReference>
<dbReference type="Proteomes" id="UP000011086">
    <property type="component" value="Unassembled WGS sequence"/>
</dbReference>
<feature type="compositionally biased region" description="Low complexity" evidence="9">
    <location>
        <begin position="293"/>
        <end position="329"/>
    </location>
</feature>
<organism evidence="11">
    <name type="scientific">Pyricularia oryzae (strain Y34)</name>
    <name type="common">Rice blast fungus</name>
    <name type="synonym">Magnaporthe oryzae</name>
    <dbReference type="NCBI Taxonomy" id="1143189"/>
    <lineage>
        <taxon>Eukaryota</taxon>
        <taxon>Fungi</taxon>
        <taxon>Dikarya</taxon>
        <taxon>Ascomycota</taxon>
        <taxon>Pezizomycotina</taxon>
        <taxon>Sordariomycetes</taxon>
        <taxon>Sordariomycetidae</taxon>
        <taxon>Magnaporthales</taxon>
        <taxon>Pyriculariaceae</taxon>
        <taxon>Pyricularia</taxon>
    </lineage>
</organism>
<keyword evidence="6" id="KW-0833">Ubl conjugation pathway</keyword>
<feature type="compositionally biased region" description="Basic and acidic residues" evidence="9">
    <location>
        <begin position="556"/>
        <end position="625"/>
    </location>
</feature>
<feature type="compositionally biased region" description="Polar residues" evidence="9">
    <location>
        <begin position="49"/>
        <end position="59"/>
    </location>
</feature>
<gene>
    <name evidence="11" type="ORF">OOU_Y34scaffold00765g120</name>
</gene>
<dbReference type="InterPro" id="IPR054694">
    <property type="entry name" value="Parkin-like_IBR"/>
</dbReference>
<feature type="compositionally biased region" description="Basic and acidic residues" evidence="9">
    <location>
        <begin position="632"/>
        <end position="669"/>
    </location>
</feature>
<feature type="region of interest" description="Disordered" evidence="9">
    <location>
        <begin position="516"/>
        <end position="688"/>
    </location>
</feature>
<dbReference type="InterPro" id="IPR002867">
    <property type="entry name" value="IBR_dom"/>
</dbReference>
<evidence type="ECO:0000256" key="3">
    <source>
        <dbReference type="ARBA" id="ARBA00012251"/>
    </source>
</evidence>
<name>A0AA97NQT5_PYRO3</name>
<dbReference type="EC" id="2.3.2.31" evidence="3"/>
<feature type="compositionally biased region" description="Low complexity" evidence="9">
    <location>
        <begin position="20"/>
        <end position="29"/>
    </location>
</feature>
<dbReference type="GO" id="GO:0061630">
    <property type="term" value="F:ubiquitin protein ligase activity"/>
    <property type="evidence" value="ECO:0007669"/>
    <property type="project" value="UniProtKB-EC"/>
</dbReference>
<feature type="domain" description="RING-type" evidence="10">
    <location>
        <begin position="111"/>
        <end position="164"/>
    </location>
</feature>
<dbReference type="InterPro" id="IPR001841">
    <property type="entry name" value="Znf_RING"/>
</dbReference>
<accession>A0AA97NQT5</accession>
<comment type="pathway">
    <text evidence="2">Protein modification; protein ubiquitination.</text>
</comment>
<feature type="compositionally biased region" description="Basic residues" evidence="9">
    <location>
        <begin position="543"/>
        <end position="555"/>
    </location>
</feature>
<comment type="catalytic activity">
    <reaction evidence="1">
        <text>[E2 ubiquitin-conjugating enzyme]-S-ubiquitinyl-L-cysteine + [acceptor protein]-L-lysine = [E2 ubiquitin-conjugating enzyme]-L-cysteine + [acceptor protein]-N(6)-ubiquitinyl-L-lysine.</text>
        <dbReference type="EC" id="2.3.2.31"/>
    </reaction>
</comment>
<dbReference type="EMBL" id="JH793246">
    <property type="protein sequence ID" value="ELQ34574.1"/>
    <property type="molecule type" value="Genomic_DNA"/>
</dbReference>
<feature type="compositionally biased region" description="Polar residues" evidence="9">
    <location>
        <begin position="330"/>
        <end position="347"/>
    </location>
</feature>
<evidence type="ECO:0000256" key="9">
    <source>
        <dbReference type="SAM" id="MobiDB-lite"/>
    </source>
</evidence>
<protein>
    <recommendedName>
        <fullName evidence="3">RBR-type E3 ubiquitin transferase</fullName>
        <ecNumber evidence="3">2.3.2.31</ecNumber>
    </recommendedName>
</protein>
<feature type="compositionally biased region" description="Low complexity" evidence="9">
    <location>
        <begin position="370"/>
        <end position="391"/>
    </location>
</feature>
<evidence type="ECO:0000313" key="11">
    <source>
        <dbReference type="EMBL" id="ELQ34574.1"/>
    </source>
</evidence>
<dbReference type="PANTHER" id="PTHR11685">
    <property type="entry name" value="RBR FAMILY RING FINGER AND IBR DOMAIN-CONTAINING"/>
    <property type="match status" value="1"/>
</dbReference>
<keyword evidence="5 8" id="KW-0863">Zinc-finger</keyword>
<feature type="compositionally biased region" description="Basic and acidic residues" evidence="9">
    <location>
        <begin position="678"/>
        <end position="688"/>
    </location>
</feature>
<dbReference type="CDD" id="cd20335">
    <property type="entry name" value="BRcat_RBR"/>
    <property type="match status" value="1"/>
</dbReference>
<evidence type="ECO:0000256" key="8">
    <source>
        <dbReference type="PROSITE-ProRule" id="PRU00175"/>
    </source>
</evidence>
<dbReference type="AlphaFoldDB" id="A0AA97NQT5"/>
<keyword evidence="7" id="KW-0862">Zinc</keyword>
<dbReference type="SUPFAM" id="SSF57850">
    <property type="entry name" value="RING/U-box"/>
    <property type="match status" value="3"/>
</dbReference>
<evidence type="ECO:0000256" key="4">
    <source>
        <dbReference type="ARBA" id="ARBA00022723"/>
    </source>
</evidence>
<dbReference type="GO" id="GO:0008270">
    <property type="term" value="F:zinc ion binding"/>
    <property type="evidence" value="ECO:0007669"/>
    <property type="project" value="UniProtKB-KW"/>
</dbReference>
<proteinExistence type="predicted"/>
<evidence type="ECO:0000256" key="6">
    <source>
        <dbReference type="ARBA" id="ARBA00022786"/>
    </source>
</evidence>
<evidence type="ECO:0000259" key="10">
    <source>
        <dbReference type="PROSITE" id="PS50089"/>
    </source>
</evidence>
<feature type="region of interest" description="Disordered" evidence="9">
    <location>
        <begin position="252"/>
        <end position="398"/>
    </location>
</feature>
<dbReference type="Gene3D" id="3.30.40.10">
    <property type="entry name" value="Zinc/RING finger domain, C3HC4 (zinc finger)"/>
    <property type="match status" value="1"/>
</dbReference>
<dbReference type="SMART" id="SM00647">
    <property type="entry name" value="IBR"/>
    <property type="match status" value="2"/>
</dbReference>
<dbReference type="InterPro" id="IPR031127">
    <property type="entry name" value="E3_UB_ligase_RBR"/>
</dbReference>
<feature type="compositionally biased region" description="Low complexity" evidence="9">
    <location>
        <begin position="66"/>
        <end position="80"/>
    </location>
</feature>
<evidence type="ECO:0000256" key="5">
    <source>
        <dbReference type="ARBA" id="ARBA00022771"/>
    </source>
</evidence>
<dbReference type="Gene3D" id="1.20.120.1750">
    <property type="match status" value="1"/>
</dbReference>
<evidence type="ECO:0000256" key="2">
    <source>
        <dbReference type="ARBA" id="ARBA00004906"/>
    </source>
</evidence>
<reference evidence="11" key="1">
    <citation type="journal article" date="2012" name="PLoS Genet.">
        <title>Comparative analysis of the genomes of two field isolates of the rice blast fungus Magnaporthe oryzae.</title>
        <authorList>
            <person name="Xue M."/>
            <person name="Yang J."/>
            <person name="Li Z."/>
            <person name="Hu S."/>
            <person name="Yao N."/>
            <person name="Dean R.A."/>
            <person name="Zhao W."/>
            <person name="Shen M."/>
            <person name="Zhang H."/>
            <person name="Li C."/>
            <person name="Liu L."/>
            <person name="Cao L."/>
            <person name="Xu X."/>
            <person name="Xing Y."/>
            <person name="Hsiang T."/>
            <person name="Zhang Z."/>
            <person name="Xu J.R."/>
            <person name="Peng Y.L."/>
        </authorList>
    </citation>
    <scope>NUCLEOTIDE SEQUENCE</scope>
    <source>
        <strain evidence="11">Y34</strain>
    </source>
</reference>
<sequence>MSDNQDGGFKPTWSFAGLGAATAASTTSRRSSRKHPGTGGGRSSPTPSVAPSQRTVTSKSADRTSQRSTAPASSSTSTSTHKSKNQSREDDDKTITSQRHPAARGVGTRECAVCTEEFPDSNFPTKAVTSACSHAINTCKTCLKTSIRSDMNNKFWHRISCPECGASLMQEDVERHAEPETIEKYRKLKENADRQASPSFRWCAAGCGAGQEHSGGPNQPMMICQQCNAKSCFNHESRWHEGFTCRQWDKVTEPDESVASTRRAPAVARSETSSRRSLFSGASEASKRRDKSSSASVAPSGAVSTVSSRRPLSTTTSVASSRASVRSTTPKLTSASTRINASGASNLSRATSPTPSQSSSRTVRPPPPSAASSASHISRGRQGSSTTSRSGNVSDRQLSERRLISIREEEEATNIKFSMELARRLQLDEDRATAKFYEDESLKTARELAAEFAAEEHASREKLSLGLARRLQEEWHAMDEEEREKSSASVARRLQEAEDASLANTDFMIAQRLHQEEEARARSGGQHWDPELRGGGITLSRPRSPRSRRDSRRHGRDHDSRHRSSRSGRDDERRHRHGRPSELDDIRPHRRREREEHEDPHEIRRLYEEQKQKEERERRVRKEEQLAATQTRQDKEKEELEEAARKQEALREQKRREVAAATAEREREQQAAAAQLKNRREAARAERARMAAERGIPQPAAGAAQTYVQADAIQEAKMRRKQERASQAAIKLLSRPCPECKFDTFKAEGCDHITCSACHHQWCWVCRSAWTDMGCSNLGCAGG</sequence>